<dbReference type="InterPro" id="IPR029066">
    <property type="entry name" value="PLP-binding_barrel"/>
</dbReference>
<keyword evidence="4" id="KW-0216">Detoxification</keyword>
<dbReference type="VEuPathDB" id="FungiDB:CAGL0D01804g"/>
<keyword evidence="8" id="KW-0456">Lyase</keyword>
<dbReference type="VEuPathDB" id="FungiDB:GWK60_D01925"/>
<name>A0A0W0E1M8_CANGB</name>
<evidence type="ECO:0000256" key="10">
    <source>
        <dbReference type="ARBA" id="ARBA00055764"/>
    </source>
</evidence>
<dbReference type="InterPro" id="IPR001608">
    <property type="entry name" value="Ala_racemase_N"/>
</dbReference>
<comment type="similarity">
    <text evidence="3">Belongs to the DSD1 family.</text>
</comment>
<dbReference type="InterPro" id="IPR026956">
    <property type="entry name" value="D-ser_dehydrat-like_dom"/>
</dbReference>
<evidence type="ECO:0000313" key="16">
    <source>
        <dbReference type="Proteomes" id="UP000054886"/>
    </source>
</evidence>
<evidence type="ECO:0000259" key="14">
    <source>
        <dbReference type="SMART" id="SM01119"/>
    </source>
</evidence>
<dbReference type="SMART" id="SM01119">
    <property type="entry name" value="D-ser_dehydrat"/>
    <property type="match status" value="1"/>
</dbReference>
<evidence type="ECO:0000256" key="12">
    <source>
        <dbReference type="ARBA" id="ARBA00069616"/>
    </source>
</evidence>
<evidence type="ECO:0000256" key="11">
    <source>
        <dbReference type="ARBA" id="ARBA00066349"/>
    </source>
</evidence>
<gene>
    <name evidence="15" type="ORF">AO440_000686</name>
</gene>
<reference evidence="15 16" key="1">
    <citation type="submission" date="2015-10" db="EMBL/GenBank/DDBJ databases">
        <title>Draft genomes sequences of Candida glabrata isolates 1A, 1B, 2A, 2B, 3A and 3B.</title>
        <authorList>
            <person name="Haavelsrud O.E."/>
            <person name="Gaustad P."/>
        </authorList>
    </citation>
    <scope>NUCLEOTIDE SEQUENCE [LARGE SCALE GENOMIC DNA]</scope>
    <source>
        <strain evidence="15">910700640</strain>
    </source>
</reference>
<dbReference type="VEuPathDB" id="FungiDB:GW608_D01925"/>
<keyword evidence="6" id="KW-0862">Zinc</keyword>
<dbReference type="SUPFAM" id="SSF51419">
    <property type="entry name" value="PLP-binding barrel"/>
    <property type="match status" value="1"/>
</dbReference>
<organism evidence="15 16">
    <name type="scientific">Candida glabrata</name>
    <name type="common">Yeast</name>
    <name type="synonym">Torulopsis glabrata</name>
    <dbReference type="NCBI Taxonomy" id="5478"/>
    <lineage>
        <taxon>Eukaryota</taxon>
        <taxon>Fungi</taxon>
        <taxon>Dikarya</taxon>
        <taxon>Ascomycota</taxon>
        <taxon>Saccharomycotina</taxon>
        <taxon>Saccharomycetes</taxon>
        <taxon>Saccharomycetales</taxon>
        <taxon>Saccharomycetaceae</taxon>
        <taxon>Nakaseomyces</taxon>
    </lineage>
</organism>
<dbReference type="VEuPathDB" id="FungiDB:B1J91_D01804g"/>
<dbReference type="GO" id="GO:0009636">
    <property type="term" value="P:response to toxic substance"/>
    <property type="evidence" value="ECO:0007669"/>
    <property type="project" value="UniProtKB-KW"/>
</dbReference>
<evidence type="ECO:0000256" key="1">
    <source>
        <dbReference type="ARBA" id="ARBA00001933"/>
    </source>
</evidence>
<keyword evidence="7" id="KW-0663">Pyridoxal phosphate</keyword>
<dbReference type="CDD" id="cd06817">
    <property type="entry name" value="PLPDE_III_DSD"/>
    <property type="match status" value="1"/>
</dbReference>
<comment type="cofactor">
    <cofactor evidence="1">
        <name>pyridoxal 5'-phosphate</name>
        <dbReference type="ChEBI" id="CHEBI:597326"/>
    </cofactor>
</comment>
<dbReference type="FunFam" id="3.20.20.10:FF:000016">
    <property type="entry name" value="D-serine dehydratase"/>
    <property type="match status" value="1"/>
</dbReference>
<dbReference type="EMBL" id="LLZZ01000131">
    <property type="protein sequence ID" value="KTB01325.1"/>
    <property type="molecule type" value="Genomic_DNA"/>
</dbReference>
<dbReference type="Pfam" id="PF01168">
    <property type="entry name" value="Ala_racemase_N"/>
    <property type="match status" value="1"/>
</dbReference>
<protein>
    <recommendedName>
        <fullName evidence="12">D-serine dehydratase</fullName>
        <ecNumber evidence="11">4.3.1.18</ecNumber>
    </recommendedName>
    <alternativeName>
        <fullName evidence="13">D-serine deaminase</fullName>
    </alternativeName>
</protein>
<evidence type="ECO:0000256" key="7">
    <source>
        <dbReference type="ARBA" id="ARBA00022898"/>
    </source>
</evidence>
<keyword evidence="5" id="KW-0479">Metal-binding</keyword>
<evidence type="ECO:0000313" key="15">
    <source>
        <dbReference type="EMBL" id="KTB01325.1"/>
    </source>
</evidence>
<dbReference type="Gene3D" id="2.40.37.20">
    <property type="entry name" value="D-serine dehydratase-like domain"/>
    <property type="match status" value="1"/>
</dbReference>
<dbReference type="EC" id="4.3.1.18" evidence="11"/>
<dbReference type="Proteomes" id="UP000054886">
    <property type="component" value="Unassembled WGS sequence"/>
</dbReference>
<evidence type="ECO:0000256" key="13">
    <source>
        <dbReference type="ARBA" id="ARBA00075219"/>
    </source>
</evidence>
<comment type="caution">
    <text evidence="15">The sequence shown here is derived from an EMBL/GenBank/DDBJ whole genome shotgun (WGS) entry which is preliminary data.</text>
</comment>
<evidence type="ECO:0000256" key="6">
    <source>
        <dbReference type="ARBA" id="ARBA00022833"/>
    </source>
</evidence>
<evidence type="ECO:0000256" key="2">
    <source>
        <dbReference type="ARBA" id="ARBA00001947"/>
    </source>
</evidence>
<evidence type="ECO:0000256" key="4">
    <source>
        <dbReference type="ARBA" id="ARBA00022575"/>
    </source>
</evidence>
<dbReference type="InterPro" id="IPR051466">
    <property type="entry name" value="D-amino_acid_metab_enzyme"/>
</dbReference>
<dbReference type="AlphaFoldDB" id="A0A0W0E1M8"/>
<dbReference type="GO" id="GO:0008721">
    <property type="term" value="F:D-serine ammonia-lyase activity"/>
    <property type="evidence" value="ECO:0007669"/>
    <property type="project" value="UniProtKB-EC"/>
</dbReference>
<feature type="domain" description="D-serine dehydratase-like" evidence="14">
    <location>
        <begin position="306"/>
        <end position="412"/>
    </location>
</feature>
<dbReference type="InterPro" id="IPR042208">
    <property type="entry name" value="D-ser_dehydrat-like_sf"/>
</dbReference>
<comment type="catalytic activity">
    <reaction evidence="9">
        <text>D-serine = pyruvate + NH4(+)</text>
        <dbReference type="Rhea" id="RHEA:13977"/>
        <dbReference type="ChEBI" id="CHEBI:15361"/>
        <dbReference type="ChEBI" id="CHEBI:28938"/>
        <dbReference type="ChEBI" id="CHEBI:35247"/>
        <dbReference type="EC" id="4.3.1.18"/>
    </reaction>
    <physiologicalReaction direction="left-to-right" evidence="9">
        <dbReference type="Rhea" id="RHEA:13978"/>
    </physiologicalReaction>
</comment>
<evidence type="ECO:0000256" key="8">
    <source>
        <dbReference type="ARBA" id="ARBA00023239"/>
    </source>
</evidence>
<evidence type="ECO:0000256" key="5">
    <source>
        <dbReference type="ARBA" id="ARBA00022723"/>
    </source>
</evidence>
<dbReference type="PANTHER" id="PTHR28004">
    <property type="entry name" value="ZGC:162816-RELATED"/>
    <property type="match status" value="1"/>
</dbReference>
<evidence type="ECO:0000256" key="3">
    <source>
        <dbReference type="ARBA" id="ARBA00005323"/>
    </source>
</evidence>
<dbReference type="Gene3D" id="3.20.20.10">
    <property type="entry name" value="Alanine racemase"/>
    <property type="match status" value="1"/>
</dbReference>
<dbReference type="PANTHER" id="PTHR28004:SF2">
    <property type="entry name" value="D-SERINE DEHYDRATASE"/>
    <property type="match status" value="1"/>
</dbReference>
<dbReference type="GO" id="GO:0046872">
    <property type="term" value="F:metal ion binding"/>
    <property type="evidence" value="ECO:0007669"/>
    <property type="project" value="UniProtKB-KW"/>
</dbReference>
<proteinExistence type="inferred from homology"/>
<sequence>MKEYPEEYLGQHISTLPTPCMVIDEKKFNSNCENMLKHVGELASLTEHPILFRAHVKTHKTTEGTLRQLGFEGTSAPFRSKAILVSTIKEAEGLLEYQDSINGVFVDDIAFSLPACVPEVLERLSSISTRVSNLRVFVDNIDHLENLKQFGRPKSGKKWSIFLKIDMGTSRAGLEVRSEEFKELVEKLCDESVKEVTQIFGLYAHAGHSYSSHDINEANGYLIDEITAVNEAAKLVGSVTEIEPRLLTLSVGATPTANSLSTKENKKLIDIIRNDLVAPLEIHCGNYPCYDLQQYSTKCIELNKISAFVLASIVSKYEKRNEALINAGVLALARENSSIPGMGLCINTDKYLHAPRDFEVSSFVNRVSQEHGILQPYNRDECEDWKLGEKLLVIPQHACITMAQFPYYFVFNDSGKVIDVWKPHQKW</sequence>
<comment type="cofactor">
    <cofactor evidence="2">
        <name>Zn(2+)</name>
        <dbReference type="ChEBI" id="CHEBI:29105"/>
    </cofactor>
</comment>
<dbReference type="Pfam" id="PF14031">
    <property type="entry name" value="D-ser_dehydrat"/>
    <property type="match status" value="1"/>
</dbReference>
<accession>A0A0W0E1M8</accession>
<comment type="function">
    <text evidence="10">Catalyzes the conversion of D-serine to pyruvate and ammonia. May play a role in D-serine detoxification.</text>
</comment>
<dbReference type="VEuPathDB" id="FungiDB:GVI51_D01705"/>
<dbReference type="GO" id="GO:0036088">
    <property type="term" value="P:D-serine catabolic process"/>
    <property type="evidence" value="ECO:0007669"/>
    <property type="project" value="TreeGrafter"/>
</dbReference>
<evidence type="ECO:0000256" key="9">
    <source>
        <dbReference type="ARBA" id="ARBA00051198"/>
    </source>
</evidence>